<dbReference type="EC" id="2.3.1.97" evidence="1"/>
<accession>A0A7S2RFA1</accession>
<comment type="function">
    <text evidence="1">Adds a myristoyl group to the N-terminal glycine residue of certain cellular proteins.</text>
</comment>
<dbReference type="PANTHER" id="PTHR11377:SF5">
    <property type="entry name" value="GLYCYLPEPTIDE N-TETRADECANOYLTRANSFERASE"/>
    <property type="match status" value="1"/>
</dbReference>
<reference evidence="4" key="1">
    <citation type="submission" date="2021-01" db="EMBL/GenBank/DDBJ databases">
        <authorList>
            <person name="Corre E."/>
            <person name="Pelletier E."/>
            <person name="Niang G."/>
            <person name="Scheremetjew M."/>
            <person name="Finn R."/>
            <person name="Kale V."/>
            <person name="Holt S."/>
            <person name="Cochrane G."/>
            <person name="Meng A."/>
            <person name="Brown T."/>
            <person name="Cohen L."/>
        </authorList>
    </citation>
    <scope>NUCLEOTIDE SEQUENCE</scope>
    <source>
        <strain evidence="4">NY070348D</strain>
    </source>
</reference>
<dbReference type="InterPro" id="IPR022677">
    <property type="entry name" value="NMT_C"/>
</dbReference>
<dbReference type="EMBL" id="HBHK01004728">
    <property type="protein sequence ID" value="CAD9669487.1"/>
    <property type="molecule type" value="Transcribed_RNA"/>
</dbReference>
<keyword evidence="1" id="KW-0012">Acyltransferase</keyword>
<dbReference type="PANTHER" id="PTHR11377">
    <property type="entry name" value="N-MYRISTOYL TRANSFERASE"/>
    <property type="match status" value="1"/>
</dbReference>
<dbReference type="Pfam" id="PF02799">
    <property type="entry name" value="NMT_C"/>
    <property type="match status" value="1"/>
</dbReference>
<evidence type="ECO:0000256" key="2">
    <source>
        <dbReference type="RuleBase" id="RU004178"/>
    </source>
</evidence>
<sequence length="178" mass="20694">MTMARTIKLYSVPSEPKIQGIREMVKSDAKQVQALLAEYLKQHKVFIEFDVEEVEHWFTPRKDVIYSYVVEKDGKVTDFCSFYNLPSTVIGHPQYNHLKAAYCFYNVANTVPLKDLMNDALIFANREKFDVFNALDIMQNATFLKELKFGIGDGNLHYYFYNFQMPTIKPNEIGIVLL</sequence>
<feature type="domain" description="Glycylpeptide N-tetradecanoyltransferase C-terminal" evidence="3">
    <location>
        <begin position="1"/>
        <end position="170"/>
    </location>
</feature>
<organism evidence="4">
    <name type="scientific">Mucochytrium quahogii</name>
    <dbReference type="NCBI Taxonomy" id="96639"/>
    <lineage>
        <taxon>Eukaryota</taxon>
        <taxon>Sar</taxon>
        <taxon>Stramenopiles</taxon>
        <taxon>Bigyra</taxon>
        <taxon>Labyrinthulomycetes</taxon>
        <taxon>Thraustochytrida</taxon>
        <taxon>Thraustochytriidae</taxon>
        <taxon>Mucochytrium</taxon>
    </lineage>
</organism>
<evidence type="ECO:0000313" key="4">
    <source>
        <dbReference type="EMBL" id="CAD9669487.1"/>
    </source>
</evidence>
<name>A0A7S2RFA1_9STRA</name>
<evidence type="ECO:0000259" key="3">
    <source>
        <dbReference type="Pfam" id="PF02799"/>
    </source>
</evidence>
<comment type="similarity">
    <text evidence="2">Belongs to the NMT family.</text>
</comment>
<proteinExistence type="inferred from homology"/>
<dbReference type="InterPro" id="IPR022678">
    <property type="entry name" value="NMT_CS"/>
</dbReference>
<dbReference type="AlphaFoldDB" id="A0A7S2RFA1"/>
<dbReference type="Gene3D" id="3.40.630.170">
    <property type="match status" value="1"/>
</dbReference>
<dbReference type="InterPro" id="IPR000903">
    <property type="entry name" value="NMT"/>
</dbReference>
<gene>
    <name evidence="4" type="ORF">QSP1433_LOCUS2840</name>
</gene>
<comment type="catalytic activity">
    <reaction evidence="1">
        <text>N-terminal glycyl-[protein] + tetradecanoyl-CoA = N-tetradecanoylglycyl-[protein] + CoA + H(+)</text>
        <dbReference type="Rhea" id="RHEA:15521"/>
        <dbReference type="Rhea" id="RHEA-COMP:12666"/>
        <dbReference type="Rhea" id="RHEA-COMP:12667"/>
        <dbReference type="ChEBI" id="CHEBI:15378"/>
        <dbReference type="ChEBI" id="CHEBI:57287"/>
        <dbReference type="ChEBI" id="CHEBI:57385"/>
        <dbReference type="ChEBI" id="CHEBI:64723"/>
        <dbReference type="ChEBI" id="CHEBI:133050"/>
        <dbReference type="EC" id="2.3.1.97"/>
    </reaction>
</comment>
<dbReference type="GO" id="GO:0005737">
    <property type="term" value="C:cytoplasm"/>
    <property type="evidence" value="ECO:0007669"/>
    <property type="project" value="TreeGrafter"/>
</dbReference>
<dbReference type="InterPro" id="IPR016181">
    <property type="entry name" value="Acyl_CoA_acyltransferase"/>
</dbReference>
<dbReference type="PROSITE" id="PS00976">
    <property type="entry name" value="NMT_2"/>
    <property type="match status" value="1"/>
</dbReference>
<dbReference type="GO" id="GO:0004379">
    <property type="term" value="F:glycylpeptide N-tetradecanoyltransferase activity"/>
    <property type="evidence" value="ECO:0007669"/>
    <property type="project" value="UniProtKB-EC"/>
</dbReference>
<keyword evidence="1" id="KW-0808">Transferase</keyword>
<evidence type="ECO:0000256" key="1">
    <source>
        <dbReference type="RuleBase" id="RU000586"/>
    </source>
</evidence>
<protein>
    <recommendedName>
        <fullName evidence="1">Glycylpeptide N-tetradecanoyltransferase</fullName>
        <ecNumber evidence="1">2.3.1.97</ecNumber>
    </recommendedName>
</protein>
<dbReference type="SUPFAM" id="SSF55729">
    <property type="entry name" value="Acyl-CoA N-acyltransferases (Nat)"/>
    <property type="match status" value="1"/>
</dbReference>